<evidence type="ECO:0000259" key="4">
    <source>
        <dbReference type="PROSITE" id="PS50110"/>
    </source>
</evidence>
<dbReference type="AlphaFoldDB" id="A0A173YET1"/>
<feature type="domain" description="Response regulatory" evidence="4">
    <location>
        <begin position="2"/>
        <end position="119"/>
    </location>
</feature>
<evidence type="ECO:0000259" key="5">
    <source>
        <dbReference type="PROSITE" id="PS50930"/>
    </source>
</evidence>
<dbReference type="PROSITE" id="PS50110">
    <property type="entry name" value="RESPONSE_REGULATORY"/>
    <property type="match status" value="1"/>
</dbReference>
<organism evidence="6 7">
    <name type="scientific">Agathobacter rectalis</name>
    <dbReference type="NCBI Taxonomy" id="39491"/>
    <lineage>
        <taxon>Bacteria</taxon>
        <taxon>Bacillati</taxon>
        <taxon>Bacillota</taxon>
        <taxon>Clostridia</taxon>
        <taxon>Lachnospirales</taxon>
        <taxon>Lachnospiraceae</taxon>
        <taxon>Agathobacter</taxon>
    </lineage>
</organism>
<name>A0A173YET1_9FIRM</name>
<dbReference type="GO" id="GO:0000156">
    <property type="term" value="F:phosphorelay response regulator activity"/>
    <property type="evidence" value="ECO:0007669"/>
    <property type="project" value="InterPro"/>
</dbReference>
<accession>A0A173YET1</accession>
<dbReference type="Pfam" id="PF04397">
    <property type="entry name" value="LytTR"/>
    <property type="match status" value="1"/>
</dbReference>
<evidence type="ECO:0000256" key="2">
    <source>
        <dbReference type="ARBA" id="ARBA00024867"/>
    </source>
</evidence>
<dbReference type="SMART" id="SM00448">
    <property type="entry name" value="REC"/>
    <property type="match status" value="1"/>
</dbReference>
<protein>
    <recommendedName>
        <fullName evidence="1">Stage 0 sporulation protein A homolog</fullName>
    </recommendedName>
</protein>
<dbReference type="InterPro" id="IPR046947">
    <property type="entry name" value="LytR-like"/>
</dbReference>
<feature type="modified residue" description="4-aspartylphosphate" evidence="3">
    <location>
        <position position="56"/>
    </location>
</feature>
<dbReference type="PROSITE" id="PS50930">
    <property type="entry name" value="HTH_LYTTR"/>
    <property type="match status" value="1"/>
</dbReference>
<sequence length="235" mass="27153">MRILICDDDSSITSVLSQLITTYFGKKKTKCPEIVSFDNGESLLSDNGDKDIVFLDVEMPGFDGIYVGNKLKQQNESVIIFIVTSFIEYLDAAMRFHVFRYLSKPIDKQRLFQNLDDALELYTSLNRLVAIETKSGVARISTDEIIYIEATGRNVTLHTNSADYESTQTLQFWINALPKSNFFQSHRSFIVNLAKVTHFDHELIYLCDDLFTAYLTRRKFTEFKNAYLLFIESKR</sequence>
<dbReference type="Proteomes" id="UP000095384">
    <property type="component" value="Unassembled WGS sequence"/>
</dbReference>
<dbReference type="Pfam" id="PF00072">
    <property type="entry name" value="Response_reg"/>
    <property type="match status" value="1"/>
</dbReference>
<proteinExistence type="predicted"/>
<evidence type="ECO:0000256" key="1">
    <source>
        <dbReference type="ARBA" id="ARBA00018672"/>
    </source>
</evidence>
<evidence type="ECO:0000313" key="7">
    <source>
        <dbReference type="Proteomes" id="UP000095384"/>
    </source>
</evidence>
<dbReference type="InterPro" id="IPR011006">
    <property type="entry name" value="CheY-like_superfamily"/>
</dbReference>
<evidence type="ECO:0000313" key="6">
    <source>
        <dbReference type="EMBL" id="CUN61636.1"/>
    </source>
</evidence>
<dbReference type="RefSeq" id="WP_055223203.1">
    <property type="nucleotide sequence ID" value="NZ_CYYW01000003.1"/>
</dbReference>
<gene>
    <name evidence="6" type="primary">lytR_3</name>
    <name evidence="6" type="ORF">ERS852417_00664</name>
</gene>
<feature type="domain" description="HTH LytTR-type" evidence="5">
    <location>
        <begin position="129"/>
        <end position="229"/>
    </location>
</feature>
<dbReference type="PANTHER" id="PTHR37299">
    <property type="entry name" value="TRANSCRIPTIONAL REGULATOR-RELATED"/>
    <property type="match status" value="1"/>
</dbReference>
<evidence type="ECO:0000256" key="3">
    <source>
        <dbReference type="PROSITE-ProRule" id="PRU00169"/>
    </source>
</evidence>
<comment type="function">
    <text evidence="2">May play the central regulatory role in sporulation. It may be an element of the effector pathway responsible for the activation of sporulation genes in response to nutritional stress. Spo0A may act in concert with spo0H (a sigma factor) to control the expression of some genes that are critical to the sporulation process.</text>
</comment>
<dbReference type="InterPro" id="IPR007492">
    <property type="entry name" value="LytTR_DNA-bd_dom"/>
</dbReference>
<dbReference type="Gene3D" id="3.40.50.2300">
    <property type="match status" value="1"/>
</dbReference>
<reference evidence="6 7" key="1">
    <citation type="submission" date="2015-09" db="EMBL/GenBank/DDBJ databases">
        <authorList>
            <consortium name="Pathogen Informatics"/>
        </authorList>
    </citation>
    <scope>NUCLEOTIDE SEQUENCE [LARGE SCALE GENOMIC DNA]</scope>
    <source>
        <strain evidence="6 7">2789STDY5608860</strain>
    </source>
</reference>
<dbReference type="GO" id="GO:0003677">
    <property type="term" value="F:DNA binding"/>
    <property type="evidence" value="ECO:0007669"/>
    <property type="project" value="InterPro"/>
</dbReference>
<keyword evidence="3" id="KW-0597">Phosphoprotein</keyword>
<dbReference type="SUPFAM" id="SSF52172">
    <property type="entry name" value="CheY-like"/>
    <property type="match status" value="1"/>
</dbReference>
<dbReference type="EMBL" id="CYYW01000003">
    <property type="protein sequence ID" value="CUN61636.1"/>
    <property type="molecule type" value="Genomic_DNA"/>
</dbReference>
<dbReference type="InterPro" id="IPR001789">
    <property type="entry name" value="Sig_transdc_resp-reg_receiver"/>
</dbReference>
<dbReference type="PANTHER" id="PTHR37299:SF1">
    <property type="entry name" value="STAGE 0 SPORULATION PROTEIN A HOMOLOG"/>
    <property type="match status" value="1"/>
</dbReference>
<dbReference type="SMART" id="SM00850">
    <property type="entry name" value="LytTR"/>
    <property type="match status" value="1"/>
</dbReference>
<dbReference type="Gene3D" id="2.40.50.1020">
    <property type="entry name" value="LytTr DNA-binding domain"/>
    <property type="match status" value="1"/>
</dbReference>